<dbReference type="GO" id="GO:0008510">
    <property type="term" value="F:sodium:bicarbonate symporter activity"/>
    <property type="evidence" value="ECO:0007669"/>
    <property type="project" value="TreeGrafter"/>
</dbReference>
<dbReference type="PANTHER" id="PTHR11453">
    <property type="entry name" value="ANION EXCHANGE PROTEIN"/>
    <property type="match status" value="1"/>
</dbReference>
<feature type="transmembrane region" description="Helical" evidence="6">
    <location>
        <begin position="27"/>
        <end position="46"/>
    </location>
</feature>
<evidence type="ECO:0000259" key="7">
    <source>
        <dbReference type="Pfam" id="PF00955"/>
    </source>
</evidence>
<reference evidence="8" key="2">
    <citation type="journal article" date="2021" name="Genome Biol. Evol.">
        <title>Developing a high-quality reference genome for a parasitic bivalve with doubly uniparental inheritance (Bivalvia: Unionida).</title>
        <authorList>
            <person name="Smith C.H."/>
        </authorList>
    </citation>
    <scope>NUCLEOTIDE SEQUENCE</scope>
    <source>
        <strain evidence="8">CHS0354</strain>
        <tissue evidence="8">Mantle</tissue>
    </source>
</reference>
<dbReference type="Pfam" id="PF00955">
    <property type="entry name" value="HCO3_cotransp"/>
    <property type="match status" value="1"/>
</dbReference>
<feature type="compositionally biased region" description="Low complexity" evidence="5">
    <location>
        <begin position="341"/>
        <end position="355"/>
    </location>
</feature>
<organism evidence="8 9">
    <name type="scientific">Potamilus streckersoni</name>
    <dbReference type="NCBI Taxonomy" id="2493646"/>
    <lineage>
        <taxon>Eukaryota</taxon>
        <taxon>Metazoa</taxon>
        <taxon>Spiralia</taxon>
        <taxon>Lophotrochozoa</taxon>
        <taxon>Mollusca</taxon>
        <taxon>Bivalvia</taxon>
        <taxon>Autobranchia</taxon>
        <taxon>Heteroconchia</taxon>
        <taxon>Palaeoheterodonta</taxon>
        <taxon>Unionida</taxon>
        <taxon>Unionoidea</taxon>
        <taxon>Unionidae</taxon>
        <taxon>Ambleminae</taxon>
        <taxon>Lampsilini</taxon>
        <taxon>Potamilus</taxon>
    </lineage>
</organism>
<reference evidence="8" key="3">
    <citation type="submission" date="2023-05" db="EMBL/GenBank/DDBJ databases">
        <authorList>
            <person name="Smith C.H."/>
        </authorList>
    </citation>
    <scope>NUCLEOTIDE SEQUENCE</scope>
    <source>
        <strain evidence="8">CHS0354</strain>
        <tissue evidence="8">Mantle</tissue>
    </source>
</reference>
<dbReference type="Proteomes" id="UP001195483">
    <property type="component" value="Unassembled WGS sequence"/>
</dbReference>
<dbReference type="PANTHER" id="PTHR11453:SF36">
    <property type="entry name" value="ANION EXCHANGE PROTEIN"/>
    <property type="match status" value="1"/>
</dbReference>
<keyword evidence="2 6" id="KW-0812">Transmembrane</keyword>
<comment type="subcellular location">
    <subcellularLocation>
        <location evidence="1">Membrane</location>
        <topology evidence="1">Multi-pass membrane protein</topology>
    </subcellularLocation>
</comment>
<dbReference type="EMBL" id="JAEAOA010000207">
    <property type="protein sequence ID" value="KAK3586800.1"/>
    <property type="molecule type" value="Genomic_DNA"/>
</dbReference>
<evidence type="ECO:0000256" key="1">
    <source>
        <dbReference type="ARBA" id="ARBA00004141"/>
    </source>
</evidence>
<dbReference type="GO" id="GO:0006820">
    <property type="term" value="P:monoatomic anion transport"/>
    <property type="evidence" value="ECO:0007669"/>
    <property type="project" value="InterPro"/>
</dbReference>
<feature type="region of interest" description="Disordered" evidence="5">
    <location>
        <begin position="292"/>
        <end position="365"/>
    </location>
</feature>
<dbReference type="GO" id="GO:0005886">
    <property type="term" value="C:plasma membrane"/>
    <property type="evidence" value="ECO:0007669"/>
    <property type="project" value="TreeGrafter"/>
</dbReference>
<dbReference type="InterPro" id="IPR011531">
    <property type="entry name" value="HCO3_transpt-like_TM_dom"/>
</dbReference>
<protein>
    <recommendedName>
        <fullName evidence="7">Bicarbonate transporter-like transmembrane domain-containing protein</fullName>
    </recommendedName>
</protein>
<comment type="caution">
    <text evidence="8">The sequence shown here is derived from an EMBL/GenBank/DDBJ whole genome shotgun (WGS) entry which is preliminary data.</text>
</comment>
<gene>
    <name evidence="8" type="ORF">CHS0354_002539</name>
</gene>
<evidence type="ECO:0000256" key="2">
    <source>
        <dbReference type="ARBA" id="ARBA00022692"/>
    </source>
</evidence>
<dbReference type="GO" id="GO:0051453">
    <property type="term" value="P:regulation of intracellular pH"/>
    <property type="evidence" value="ECO:0007669"/>
    <property type="project" value="TreeGrafter"/>
</dbReference>
<accession>A0AAE0VRX3</accession>
<name>A0AAE0VRX3_9BIVA</name>
<evidence type="ECO:0000256" key="4">
    <source>
        <dbReference type="ARBA" id="ARBA00023136"/>
    </source>
</evidence>
<feature type="transmembrane region" description="Helical" evidence="6">
    <location>
        <begin position="110"/>
        <end position="134"/>
    </location>
</feature>
<keyword evidence="4 6" id="KW-0472">Membrane</keyword>
<sequence>MDQQITAVIVNRKENKLIKGHGYHLDLFVVAILIIICSTLGLPWFVSETVASINHVNSLRKESECNAPGETPKLIGAREQRITGIAISLMIGLSIFLTKVLNFIPLPVVYGVFLYMGVSSLQGMQLVNRVLIIFMPPKYQPDYMYLRHVPTKRVHVFTGIQVLCLTILCVIKTVRVISIAFPLMVLAMCFVRKGMDWIFTQRELQWLDDIIPESHKREKEDEEKKKKNEQQSLKSANDGTVQVPLSSGNVINVPVERIIVSTSVDSTMNISEEMAKTTIWKTIQANDSMSNLSSLDKKEDSSNKRNKTQGSGCKLSSKMKTGDELLPPIPSSPVQAKSKDFSSLSSGSQSGKKLSPVSFYIDEEEKEHLMPEIHFDAASQDDSHC</sequence>
<proteinExistence type="predicted"/>
<dbReference type="InterPro" id="IPR003020">
    <property type="entry name" value="HCO3_transpt_euk"/>
</dbReference>
<evidence type="ECO:0000313" key="8">
    <source>
        <dbReference type="EMBL" id="KAK3586800.1"/>
    </source>
</evidence>
<feature type="domain" description="Bicarbonate transporter-like transmembrane" evidence="7">
    <location>
        <begin position="1"/>
        <end position="211"/>
    </location>
</feature>
<dbReference type="AlphaFoldDB" id="A0AAE0VRX3"/>
<keyword evidence="3 6" id="KW-1133">Transmembrane helix</keyword>
<reference evidence="8" key="1">
    <citation type="journal article" date="2021" name="Genome Biol. Evol.">
        <title>A High-Quality Reference Genome for a Parasitic Bivalve with Doubly Uniparental Inheritance (Bivalvia: Unionida).</title>
        <authorList>
            <person name="Smith C.H."/>
        </authorList>
    </citation>
    <scope>NUCLEOTIDE SEQUENCE</scope>
    <source>
        <strain evidence="8">CHS0354</strain>
    </source>
</reference>
<evidence type="ECO:0000256" key="5">
    <source>
        <dbReference type="SAM" id="MobiDB-lite"/>
    </source>
</evidence>
<evidence type="ECO:0000256" key="3">
    <source>
        <dbReference type="ARBA" id="ARBA00022989"/>
    </source>
</evidence>
<feature type="transmembrane region" description="Helical" evidence="6">
    <location>
        <begin position="82"/>
        <end position="104"/>
    </location>
</feature>
<feature type="transmembrane region" description="Helical" evidence="6">
    <location>
        <begin position="154"/>
        <end position="171"/>
    </location>
</feature>
<evidence type="ECO:0000313" key="9">
    <source>
        <dbReference type="Proteomes" id="UP001195483"/>
    </source>
</evidence>
<feature type="region of interest" description="Disordered" evidence="5">
    <location>
        <begin position="215"/>
        <end position="241"/>
    </location>
</feature>
<feature type="compositionally biased region" description="Polar residues" evidence="5">
    <location>
        <begin position="230"/>
        <end position="241"/>
    </location>
</feature>
<feature type="compositionally biased region" description="Basic and acidic residues" evidence="5">
    <location>
        <begin position="215"/>
        <end position="229"/>
    </location>
</feature>
<dbReference type="GO" id="GO:0005452">
    <property type="term" value="F:solute:inorganic anion antiporter activity"/>
    <property type="evidence" value="ECO:0007669"/>
    <property type="project" value="InterPro"/>
</dbReference>
<evidence type="ECO:0000256" key="6">
    <source>
        <dbReference type="SAM" id="Phobius"/>
    </source>
</evidence>
<keyword evidence="9" id="KW-1185">Reference proteome</keyword>